<dbReference type="Gene3D" id="1.20.58.900">
    <property type="match status" value="1"/>
</dbReference>
<protein>
    <submittedName>
        <fullName evidence="4">RUN and FYVE domain containing 2</fullName>
    </submittedName>
</protein>
<dbReference type="Proteomes" id="UP000261560">
    <property type="component" value="Unplaced"/>
</dbReference>
<dbReference type="Ensembl" id="ENSOMET00000009746.1">
    <property type="protein sequence ID" value="ENSOMEP00000024415.1"/>
    <property type="gene ID" value="ENSOMEG00000005085.1"/>
</dbReference>
<organism evidence="4 5">
    <name type="scientific">Oryzias melastigma</name>
    <name type="common">Marine medaka</name>
    <dbReference type="NCBI Taxonomy" id="30732"/>
    <lineage>
        <taxon>Eukaryota</taxon>
        <taxon>Metazoa</taxon>
        <taxon>Chordata</taxon>
        <taxon>Craniata</taxon>
        <taxon>Vertebrata</taxon>
        <taxon>Euteleostomi</taxon>
        <taxon>Actinopterygii</taxon>
        <taxon>Neopterygii</taxon>
        <taxon>Teleostei</taxon>
        <taxon>Neoteleostei</taxon>
        <taxon>Acanthomorphata</taxon>
        <taxon>Ovalentaria</taxon>
        <taxon>Atherinomorphae</taxon>
        <taxon>Beloniformes</taxon>
        <taxon>Adrianichthyidae</taxon>
        <taxon>Oryziinae</taxon>
        <taxon>Oryzias</taxon>
    </lineage>
</organism>
<proteinExistence type="predicted"/>
<sequence>MSPDMFLGLTEGFCFAALRDPMAMERTNLLNMAKLSIKGLIESALSFGRTLDSDYPPLQQFFVVMEHCLKHGLKVKKSFLGYNKSLWGPLELVEKLCPEAAEISASVRDLPGLKTPLGRARAWLRLALMQKRLADYLRLLITRKDLLSDFYETSALMLEEEGAVIVGLLVGLNVIDANLCVKGEDLDSQVGVIDFSMYLKNDIDDYRSEESQIASILDQKNYVEELNRQLNSTVHGLQGRVDNLEKSNSKLIEELAIAKNNIIKLQEENQQLRSENNLILLKRDTYKQSRQGLDEMYNEARRQLKEECQLRQDVENELVVQVSMKQEMELAMKLLEKDIHEKQDTLIGLRNQLDEVKAINVEMYQKMQSSNEEMKKKNDVISRLEEKTNQITATMKQLEQSDKDLLSQTRTLAMSFVKCASTDTEHQYKLVKDISF</sequence>
<dbReference type="PANTHER" id="PTHR45956">
    <property type="entry name" value="RUN AND FYVE DOMAIN-CONTAINING PROTEIN 2-LIKE PROTEIN"/>
    <property type="match status" value="1"/>
</dbReference>
<dbReference type="InterPro" id="IPR047335">
    <property type="entry name" value="RUFY1-3"/>
</dbReference>
<name>A0A3B3D4R6_ORYME</name>
<feature type="domain" description="RUN" evidence="3">
    <location>
        <begin position="52"/>
        <end position="184"/>
    </location>
</feature>
<keyword evidence="5" id="KW-1185">Reference proteome</keyword>
<dbReference type="SUPFAM" id="SSF140741">
    <property type="entry name" value="RUN domain-like"/>
    <property type="match status" value="1"/>
</dbReference>
<dbReference type="PROSITE" id="PS50826">
    <property type="entry name" value="RUN"/>
    <property type="match status" value="1"/>
</dbReference>
<dbReference type="PANTHER" id="PTHR45956:SF3">
    <property type="entry name" value="RUN AND FYVE DOMAIN-CONTAINING PROTEIN 2"/>
    <property type="match status" value="1"/>
</dbReference>
<dbReference type="Gene3D" id="1.20.5.170">
    <property type="match status" value="1"/>
</dbReference>
<evidence type="ECO:0000256" key="2">
    <source>
        <dbReference type="SAM" id="Coils"/>
    </source>
</evidence>
<accession>A0A3B3D4R6</accession>
<dbReference type="Pfam" id="PF02759">
    <property type="entry name" value="RUN"/>
    <property type="match status" value="1"/>
</dbReference>
<dbReference type="GeneTree" id="ENSGT00940000155595"/>
<reference evidence="4" key="1">
    <citation type="submission" date="2025-08" db="UniProtKB">
        <authorList>
            <consortium name="Ensembl"/>
        </authorList>
    </citation>
    <scope>IDENTIFICATION</scope>
</reference>
<dbReference type="InterPro" id="IPR004012">
    <property type="entry name" value="Run_dom"/>
</dbReference>
<evidence type="ECO:0000313" key="4">
    <source>
        <dbReference type="Ensembl" id="ENSOMEP00000024415.1"/>
    </source>
</evidence>
<dbReference type="FunFam" id="1.20.58.900:FF:000001">
    <property type="entry name" value="RUN and FYVE domain containing 2"/>
    <property type="match status" value="1"/>
</dbReference>
<dbReference type="AlphaFoldDB" id="A0A3B3D4R6"/>
<dbReference type="GO" id="GO:0005737">
    <property type="term" value="C:cytoplasm"/>
    <property type="evidence" value="ECO:0007669"/>
    <property type="project" value="TreeGrafter"/>
</dbReference>
<evidence type="ECO:0000313" key="5">
    <source>
        <dbReference type="Proteomes" id="UP000261560"/>
    </source>
</evidence>
<evidence type="ECO:0000259" key="3">
    <source>
        <dbReference type="PROSITE" id="PS50826"/>
    </source>
</evidence>
<dbReference type="SMART" id="SM00593">
    <property type="entry name" value="RUN"/>
    <property type="match status" value="1"/>
</dbReference>
<feature type="coiled-coil region" evidence="2">
    <location>
        <begin position="227"/>
        <end position="404"/>
    </location>
</feature>
<keyword evidence="1 2" id="KW-0175">Coiled coil</keyword>
<reference evidence="4" key="2">
    <citation type="submission" date="2025-09" db="UniProtKB">
        <authorList>
            <consortium name="Ensembl"/>
        </authorList>
    </citation>
    <scope>IDENTIFICATION</scope>
</reference>
<dbReference type="InterPro" id="IPR037213">
    <property type="entry name" value="Run_dom_sf"/>
</dbReference>
<evidence type="ECO:0000256" key="1">
    <source>
        <dbReference type="ARBA" id="ARBA00023054"/>
    </source>
</evidence>